<evidence type="ECO:0000256" key="1">
    <source>
        <dbReference type="SAM" id="MobiDB-lite"/>
    </source>
</evidence>
<evidence type="ECO:0000313" key="3">
    <source>
        <dbReference type="EMBL" id="KUK95560.1"/>
    </source>
</evidence>
<evidence type="ECO:0000313" key="4">
    <source>
        <dbReference type="Proteomes" id="UP000053961"/>
    </source>
</evidence>
<feature type="compositionally biased region" description="Acidic residues" evidence="1">
    <location>
        <begin position="150"/>
        <end position="159"/>
    </location>
</feature>
<dbReference type="EMBL" id="LGFT01000021">
    <property type="protein sequence ID" value="KUK44592.1"/>
    <property type="molecule type" value="Genomic_DNA"/>
</dbReference>
<organism evidence="2 5">
    <name type="scientific">Methanothrix harundinacea</name>
    <dbReference type="NCBI Taxonomy" id="301375"/>
    <lineage>
        <taxon>Archaea</taxon>
        <taxon>Methanobacteriati</taxon>
        <taxon>Methanobacteriota</taxon>
        <taxon>Stenosarchaea group</taxon>
        <taxon>Methanomicrobia</taxon>
        <taxon>Methanotrichales</taxon>
        <taxon>Methanotrichaceae</taxon>
        <taxon>Methanothrix</taxon>
    </lineage>
</organism>
<protein>
    <submittedName>
        <fullName evidence="2">Uncharacterized protein</fullName>
    </submittedName>
</protein>
<evidence type="ECO:0000313" key="2">
    <source>
        <dbReference type="EMBL" id="KUK44592.1"/>
    </source>
</evidence>
<comment type="caution">
    <text evidence="2">The sequence shown here is derived from an EMBL/GenBank/DDBJ whole genome shotgun (WGS) entry which is preliminary data.</text>
</comment>
<name>A0A124FMF5_9EURY</name>
<feature type="compositionally biased region" description="Acidic residues" evidence="1">
    <location>
        <begin position="127"/>
        <end position="138"/>
    </location>
</feature>
<reference evidence="4 5" key="2">
    <citation type="journal article" date="2015" name="MBio">
        <title>Genome-Resolved Metagenomic Analysis Reveals Roles for Candidate Phyla and Other Microbial Community Members in Biogeochemical Transformations in Oil Reservoirs.</title>
        <authorList>
            <person name="Hu P."/>
            <person name="Tom L."/>
            <person name="Singh A."/>
            <person name="Thomas B.C."/>
            <person name="Baker B.J."/>
            <person name="Piceno Y.M."/>
            <person name="Andersen G.L."/>
            <person name="Banfield J.F."/>
        </authorList>
    </citation>
    <scope>NUCLEOTIDE SEQUENCE [LARGE SCALE GENOMIC DNA]</scope>
    <source>
        <strain evidence="2">57_489</strain>
    </source>
</reference>
<reference evidence="3" key="1">
    <citation type="journal article" date="2015" name="MBio">
        <title>Genome-resolved metagenomic analysis reveals roles for candidate phyla and other microbial community members in biogeochemical transformations in oil reservoirs.</title>
        <authorList>
            <person name="Hu P."/>
            <person name="Tom L."/>
            <person name="Singh A."/>
            <person name="Thomas B.C."/>
            <person name="Baker B.J."/>
            <person name="Piceno Y.M."/>
            <person name="Andersen G.L."/>
            <person name="Banfield J.F."/>
        </authorList>
    </citation>
    <scope>NUCLEOTIDE SEQUENCE [LARGE SCALE GENOMIC DNA]</scope>
    <source>
        <strain evidence="3">56_747</strain>
    </source>
</reference>
<evidence type="ECO:0000313" key="5">
    <source>
        <dbReference type="Proteomes" id="UP000057043"/>
    </source>
</evidence>
<sequence length="195" mass="20589">MNFVDASLESKPPSVRARWHWRHSAQRHTRALAGLHISPLFWLAPAGIRRFICLPPDLSLSASWHWSGAVSFLCQSQSSRPTPKEGVCVSRGGGTFHTGEGFASGSRPSTLAPGRHKGGYYKSLCEGEMENGDGQESEDPARSSGSLDIPDGEVVEADGDVPPAAGGGSGYDAHFSFGEAIVDVVGHFLSVGAEG</sequence>
<dbReference type="EMBL" id="LGHB01000032">
    <property type="protein sequence ID" value="KUK95560.1"/>
    <property type="molecule type" value="Genomic_DNA"/>
</dbReference>
<gene>
    <name evidence="2" type="ORF">XD72_1044</name>
    <name evidence="3" type="ORF">XE07_1758</name>
</gene>
<dbReference type="Proteomes" id="UP000057043">
    <property type="component" value="Unassembled WGS sequence"/>
</dbReference>
<accession>A0A124FMF5</accession>
<feature type="region of interest" description="Disordered" evidence="1">
    <location>
        <begin position="122"/>
        <end position="169"/>
    </location>
</feature>
<dbReference type="Proteomes" id="UP000053961">
    <property type="component" value="Unassembled WGS sequence"/>
</dbReference>
<proteinExistence type="predicted"/>
<dbReference type="AlphaFoldDB" id="A0A124FMF5"/>